<dbReference type="InterPro" id="IPR050576">
    <property type="entry name" value="Cilia_flagella_integrity"/>
</dbReference>
<accession>A0A0D0CIP8</accession>
<dbReference type="SUPFAM" id="SSF52058">
    <property type="entry name" value="L domain-like"/>
    <property type="match status" value="1"/>
</dbReference>
<evidence type="ECO:0000256" key="2">
    <source>
        <dbReference type="ARBA" id="ARBA00022737"/>
    </source>
</evidence>
<proteinExistence type="predicted"/>
<keyword evidence="2" id="KW-0677">Repeat</keyword>
<dbReference type="InterPro" id="IPR000938">
    <property type="entry name" value="CAP-Gly_domain"/>
</dbReference>
<dbReference type="SUPFAM" id="SSF74924">
    <property type="entry name" value="Cap-Gly domain"/>
    <property type="match status" value="1"/>
</dbReference>
<dbReference type="Proteomes" id="UP000053593">
    <property type="component" value="Unassembled WGS sequence"/>
</dbReference>
<dbReference type="PANTHER" id="PTHR45973:SF35">
    <property type="entry name" value="LEUCINE-RICH REPEAT-CONTAINING PROTEIN 43"/>
    <property type="match status" value="1"/>
</dbReference>
<reference evidence="4 5" key="1">
    <citation type="submission" date="2014-04" db="EMBL/GenBank/DDBJ databases">
        <title>Evolutionary Origins and Diversification of the Mycorrhizal Mutualists.</title>
        <authorList>
            <consortium name="DOE Joint Genome Institute"/>
            <consortium name="Mycorrhizal Genomics Consortium"/>
            <person name="Kohler A."/>
            <person name="Kuo A."/>
            <person name="Nagy L.G."/>
            <person name="Floudas D."/>
            <person name="Copeland A."/>
            <person name="Barry K.W."/>
            <person name="Cichocki N."/>
            <person name="Veneault-Fourrey C."/>
            <person name="LaButti K."/>
            <person name="Lindquist E.A."/>
            <person name="Lipzen A."/>
            <person name="Lundell T."/>
            <person name="Morin E."/>
            <person name="Murat C."/>
            <person name="Riley R."/>
            <person name="Ohm R."/>
            <person name="Sun H."/>
            <person name="Tunlid A."/>
            <person name="Henrissat B."/>
            <person name="Grigoriev I.V."/>
            <person name="Hibbett D.S."/>
            <person name="Martin F."/>
        </authorList>
    </citation>
    <scope>NUCLEOTIDE SEQUENCE [LARGE SCALE GENOMIC DNA]</scope>
    <source>
        <strain evidence="4 5">FD-317 M1</strain>
    </source>
</reference>
<evidence type="ECO:0000259" key="3">
    <source>
        <dbReference type="PROSITE" id="PS50245"/>
    </source>
</evidence>
<dbReference type="InterPro" id="IPR001611">
    <property type="entry name" value="Leu-rich_rpt"/>
</dbReference>
<dbReference type="EMBL" id="KN834786">
    <property type="protein sequence ID" value="KIK58192.1"/>
    <property type="molecule type" value="Genomic_DNA"/>
</dbReference>
<dbReference type="InterPro" id="IPR032675">
    <property type="entry name" value="LRR_dom_sf"/>
</dbReference>
<dbReference type="Pfam" id="PF01302">
    <property type="entry name" value="CAP_GLY"/>
    <property type="match status" value="1"/>
</dbReference>
<dbReference type="PROSITE" id="PS50245">
    <property type="entry name" value="CAP_GLY_2"/>
    <property type="match status" value="1"/>
</dbReference>
<protein>
    <recommendedName>
        <fullName evidence="3">CAP-Gly domain-containing protein</fullName>
    </recommendedName>
</protein>
<name>A0A0D0CIP8_9AGAR</name>
<evidence type="ECO:0000256" key="1">
    <source>
        <dbReference type="ARBA" id="ARBA00022614"/>
    </source>
</evidence>
<keyword evidence="1" id="KW-0433">Leucine-rich repeat</keyword>
<dbReference type="PANTHER" id="PTHR45973">
    <property type="entry name" value="PROTEIN PHOSPHATASE 1 REGULATORY SUBUNIT SDS22-RELATED"/>
    <property type="match status" value="1"/>
</dbReference>
<dbReference type="InterPro" id="IPR036859">
    <property type="entry name" value="CAP-Gly_dom_sf"/>
</dbReference>
<evidence type="ECO:0000313" key="4">
    <source>
        <dbReference type="EMBL" id="KIK58192.1"/>
    </source>
</evidence>
<organism evidence="4 5">
    <name type="scientific">Collybiopsis luxurians FD-317 M1</name>
    <dbReference type="NCBI Taxonomy" id="944289"/>
    <lineage>
        <taxon>Eukaryota</taxon>
        <taxon>Fungi</taxon>
        <taxon>Dikarya</taxon>
        <taxon>Basidiomycota</taxon>
        <taxon>Agaricomycotina</taxon>
        <taxon>Agaricomycetes</taxon>
        <taxon>Agaricomycetidae</taxon>
        <taxon>Agaricales</taxon>
        <taxon>Marasmiineae</taxon>
        <taxon>Omphalotaceae</taxon>
        <taxon>Collybiopsis</taxon>
        <taxon>Collybiopsis luxurians</taxon>
    </lineage>
</organism>
<dbReference type="PROSITE" id="PS00845">
    <property type="entry name" value="CAP_GLY_1"/>
    <property type="match status" value="1"/>
</dbReference>
<keyword evidence="5" id="KW-1185">Reference proteome</keyword>
<evidence type="ECO:0000313" key="5">
    <source>
        <dbReference type="Proteomes" id="UP000053593"/>
    </source>
</evidence>
<dbReference type="Gene3D" id="3.80.10.10">
    <property type="entry name" value="Ribonuclease Inhibitor"/>
    <property type="match status" value="2"/>
</dbReference>
<dbReference type="OrthoDB" id="5273213at2759"/>
<feature type="domain" description="CAP-Gly" evidence="3">
    <location>
        <begin position="24"/>
        <end position="68"/>
    </location>
</feature>
<dbReference type="AlphaFoldDB" id="A0A0D0CIP8"/>
<dbReference type="HOGENOM" id="CLU_017716_5_1_1"/>
<sequence>MDSLPLVGDRISLSGYLATVKYVGNVENTTGIWIGVEWDSPERGKHDGVKDGKRYFSCRFPRAGSFIRPSPQVLRGVSFLQALKSKYVEEFYGTFSQEKVILGSSNGAIEVEAVNLDKIRGKFANLARLREVSLENELVATVDEPGSIRETCPNVRGLDLSRSLLPSWTAIAEIAAELPALQRLALNWNRFPEGPLGVSKMSSAFLNLTDLQLNGTFISWQALHQVTSFMPNLLSVELGHNGLCFLEPGNPNIGADSLISSINLEGNQCREWTRICQSMNLYKNLERLILTSNEIDRIPPPTHNDSPSLNALKHLSLNLNNLNSWNDLDALSLWCPSLISLTLSGNPLVESGNEVRYTRPFIIVRIPTLSILDSTAVSTKERIDSELLYLSYISQRFSNDESGSGLAQLTREHPRWEELSKKHGTTLSTSGNTGSHQDRLSRKLFEVLVWRVAVSTPAATTEWINPTTIRALPSMSLKVFRLKIRKTLSIDKESDFSLWLKMHDDSWTELQQVDSHDLDWLGLEAGSQLACCIKAR</sequence>
<dbReference type="SMART" id="SM01052">
    <property type="entry name" value="CAP_GLY"/>
    <property type="match status" value="1"/>
</dbReference>
<gene>
    <name evidence="4" type="ORF">GYMLUDRAFT_1006380</name>
</gene>
<dbReference type="PROSITE" id="PS51450">
    <property type="entry name" value="LRR"/>
    <property type="match status" value="1"/>
</dbReference>
<dbReference type="Gene3D" id="2.30.30.190">
    <property type="entry name" value="CAP Gly-rich-like domain"/>
    <property type="match status" value="1"/>
</dbReference>